<evidence type="ECO:0008006" key="4">
    <source>
        <dbReference type="Google" id="ProtNLM"/>
    </source>
</evidence>
<evidence type="ECO:0000313" key="3">
    <source>
        <dbReference type="Proteomes" id="UP000249396"/>
    </source>
</evidence>
<evidence type="ECO:0000256" key="1">
    <source>
        <dbReference type="SAM" id="MobiDB-lite"/>
    </source>
</evidence>
<gene>
    <name evidence="2" type="ORF">DM484_06120</name>
</gene>
<dbReference type="InterPro" id="IPR021953">
    <property type="entry name" value="DUF3570"/>
</dbReference>
<comment type="caution">
    <text evidence="2">The sequence shown here is derived from an EMBL/GenBank/DDBJ whole genome shotgun (WGS) entry which is preliminary data.</text>
</comment>
<feature type="compositionally biased region" description="Polar residues" evidence="1">
    <location>
        <begin position="592"/>
        <end position="601"/>
    </location>
</feature>
<dbReference type="Pfam" id="PF12094">
    <property type="entry name" value="DUF3570"/>
    <property type="match status" value="1"/>
</dbReference>
<dbReference type="EMBL" id="QJPH01000210">
    <property type="protein sequence ID" value="PZN82630.1"/>
    <property type="molecule type" value="Genomic_DNA"/>
</dbReference>
<accession>A0A2W4T5L3</accession>
<sequence>MAVTKLKSFWAKVGFLSTPPRTRADWHQVGENPPYPPFSKGGRGDLASANLSLQALTAAALALPGLMISSAQALELDESGFQASYYDEGKRHTYTVQSNLKPIQVDSLQGGGLVGLSDRAKLAFHYTQDTWGGATPVATAPLAWGGNHPSNTQSGASPLLQLGTVHLDSQLNPLQQNTTTGKYTKNTQLVHTLAMASPETRKQGDLNLSYEWDEAALNVGAGLSQENDYQSRFGNLSGRWDFNQKQTSLNLGLSYTNSDINALLDHDATPYIYNTSAGLANYSQIQSGSQINLVGGAQVNNRLLTGNRQDWATNLSVTQILNKNALVVAGIGFTRNTGYLANPYKAVTTVFVDPTQKITSPSSLLTGTSLSLLEKRPQERDQWTGNLSYVQHIDAMDSALHFDYRVFSDDWGITSHTFEFDWVQPVFDTWTVTPLIRYYSQTAADFYTPYVVSFQTYPGKPTYNPKTGAITLSQLNPNKLPANYSSDQRLSAFGAISGGMTVSKQFAKGITLALGAEYYTHAGSLKMGGGGEGSYADFNYYMVNASVKVDFSAITLPSLGHGNHGNQLAQDSQGEQVDHSQHAGHGDHSGHNDQVAQNDQGDQIDHSQHGSHAPAGVMFSHLLPQAGDFMVGYRYLYSTDSGQMVKGLNPVSDQSIVSNGCKGSPCYVTPTRMDMNMHMLDLMYAPTDWLTLMAMPQFMDQSMTMRPLDGAPSINNASPSTSAAVMHSYHEHQTGGVGDTGLYALFKLFDVPGHHVHVTLGVSAPTGDTGIQMRDTHGINIGFIHYGMQLGSGTWDFKPSITYTGQMDEWSWGAQISGTHRLQEQNVNGYALGDIL</sequence>
<reference evidence="2 3" key="1">
    <citation type="journal article" date="2018" name="Aquat. Microb. Ecol.">
        <title>Gammaproteobacterial methanotrophs dominate.</title>
        <authorList>
            <person name="Rissanen A.J."/>
            <person name="Saarenheimo J."/>
            <person name="Tiirola M."/>
            <person name="Peura S."/>
            <person name="Aalto S.L."/>
            <person name="Karvinen A."/>
            <person name="Nykanen H."/>
        </authorList>
    </citation>
    <scope>NUCLEOTIDE SEQUENCE [LARGE SCALE GENOMIC DNA]</scope>
    <source>
        <strain evidence="2">AMbin10</strain>
    </source>
</reference>
<proteinExistence type="predicted"/>
<dbReference type="AlphaFoldDB" id="A0A2W4T5L3"/>
<dbReference type="Proteomes" id="UP000249396">
    <property type="component" value="Unassembled WGS sequence"/>
</dbReference>
<organism evidence="2 3">
    <name type="scientific">Candidatus Methylumidiphilus alinenensis</name>
    <dbReference type="NCBI Taxonomy" id="2202197"/>
    <lineage>
        <taxon>Bacteria</taxon>
        <taxon>Pseudomonadati</taxon>
        <taxon>Pseudomonadota</taxon>
        <taxon>Gammaproteobacteria</taxon>
        <taxon>Methylococcales</taxon>
        <taxon>Candidatus Methylumidiphilus</taxon>
    </lineage>
</organism>
<protein>
    <recommendedName>
        <fullName evidence="4">DUF3570 domain-containing protein</fullName>
    </recommendedName>
</protein>
<name>A0A2W4T5L3_9GAMM</name>
<feature type="compositionally biased region" description="Basic and acidic residues" evidence="1">
    <location>
        <begin position="576"/>
        <end position="591"/>
    </location>
</feature>
<evidence type="ECO:0000313" key="2">
    <source>
        <dbReference type="EMBL" id="PZN82630.1"/>
    </source>
</evidence>
<feature type="compositionally biased region" description="Polar residues" evidence="1">
    <location>
        <begin position="564"/>
        <end position="575"/>
    </location>
</feature>
<feature type="non-terminal residue" evidence="2">
    <location>
        <position position="836"/>
    </location>
</feature>
<feature type="region of interest" description="Disordered" evidence="1">
    <location>
        <begin position="562"/>
        <end position="611"/>
    </location>
</feature>